<evidence type="ECO:0000313" key="1">
    <source>
        <dbReference type="EMBL" id="JAH13115.1"/>
    </source>
</evidence>
<protein>
    <submittedName>
        <fullName evidence="1">Uncharacterized protein</fullName>
    </submittedName>
</protein>
<proteinExistence type="predicted"/>
<dbReference type="AlphaFoldDB" id="A0A0E9Q9U6"/>
<organism evidence="1">
    <name type="scientific">Anguilla anguilla</name>
    <name type="common">European freshwater eel</name>
    <name type="synonym">Muraena anguilla</name>
    <dbReference type="NCBI Taxonomy" id="7936"/>
    <lineage>
        <taxon>Eukaryota</taxon>
        <taxon>Metazoa</taxon>
        <taxon>Chordata</taxon>
        <taxon>Craniata</taxon>
        <taxon>Vertebrata</taxon>
        <taxon>Euteleostomi</taxon>
        <taxon>Actinopterygii</taxon>
        <taxon>Neopterygii</taxon>
        <taxon>Teleostei</taxon>
        <taxon>Anguilliformes</taxon>
        <taxon>Anguillidae</taxon>
        <taxon>Anguilla</taxon>
    </lineage>
</organism>
<accession>A0A0E9Q9U6</accession>
<reference evidence="1" key="1">
    <citation type="submission" date="2014-11" db="EMBL/GenBank/DDBJ databases">
        <authorList>
            <person name="Amaro Gonzalez C."/>
        </authorList>
    </citation>
    <scope>NUCLEOTIDE SEQUENCE</scope>
</reference>
<name>A0A0E9Q9U6_ANGAN</name>
<sequence>MAIVQEQKLGLKSHLNLFSAGKTKKEDGMEKGHSQFRQPHDILDQLQAASALTLAYKHLIWFGQHGRVHCGGRSQCRVSFSPQTCHFTSFSL</sequence>
<reference evidence="1" key="2">
    <citation type="journal article" date="2015" name="Fish Shellfish Immunol.">
        <title>Early steps in the European eel (Anguilla anguilla)-Vibrio vulnificus interaction in the gills: Role of the RtxA13 toxin.</title>
        <authorList>
            <person name="Callol A."/>
            <person name="Pajuelo D."/>
            <person name="Ebbesson L."/>
            <person name="Teles M."/>
            <person name="MacKenzie S."/>
            <person name="Amaro C."/>
        </authorList>
    </citation>
    <scope>NUCLEOTIDE SEQUENCE</scope>
</reference>
<dbReference type="EMBL" id="GBXM01095462">
    <property type="protein sequence ID" value="JAH13115.1"/>
    <property type="molecule type" value="Transcribed_RNA"/>
</dbReference>